<feature type="transmembrane region" description="Helical" evidence="6">
    <location>
        <begin position="124"/>
        <end position="150"/>
    </location>
</feature>
<dbReference type="InterPro" id="IPR003834">
    <property type="entry name" value="Cyt_c_assmbl_TM_dom"/>
</dbReference>
<evidence type="ECO:0000259" key="7">
    <source>
        <dbReference type="Pfam" id="PF02683"/>
    </source>
</evidence>
<dbReference type="EMBL" id="LAZR01002126">
    <property type="protein sequence ID" value="KKN34128.1"/>
    <property type="molecule type" value="Genomic_DNA"/>
</dbReference>
<feature type="transmembrane region" description="Helical" evidence="6">
    <location>
        <begin position="83"/>
        <end position="103"/>
    </location>
</feature>
<accession>A0A0F9SY02</accession>
<evidence type="ECO:0000256" key="3">
    <source>
        <dbReference type="ARBA" id="ARBA00022692"/>
    </source>
</evidence>
<feature type="transmembrane region" description="Helical" evidence="6">
    <location>
        <begin position="6"/>
        <end position="37"/>
    </location>
</feature>
<protein>
    <recommendedName>
        <fullName evidence="7">Cytochrome C biogenesis protein transmembrane domain-containing protein</fullName>
    </recommendedName>
</protein>
<evidence type="ECO:0000313" key="8">
    <source>
        <dbReference type="EMBL" id="KKN34128.1"/>
    </source>
</evidence>
<sequence length="237" mass="25393">MNEVSFPLAFIAGILSFVSPCVLPLLPGYVSFVTGIAPDKKPDSFAQSLVPLVLFVAGFTLVFTALGASATLFGEILKTNKVLLARIAGILIIIVGLQVTGLLKLKFLEKSNQNMLHKTNNSSSFVMGLAFAIGWTPCIGPILGGILAYASSAETMSLGSGLLLVYSLGLGIPFIIFGQSFAVAKHRFNWLRSNARTINIVGGIFLIMMGILLFFGQLEQIAIYLQRLIPTQLQLGI</sequence>
<reference evidence="8" key="1">
    <citation type="journal article" date="2015" name="Nature">
        <title>Complex archaea that bridge the gap between prokaryotes and eukaryotes.</title>
        <authorList>
            <person name="Spang A."/>
            <person name="Saw J.H."/>
            <person name="Jorgensen S.L."/>
            <person name="Zaremba-Niedzwiedzka K."/>
            <person name="Martijn J."/>
            <person name="Lind A.E."/>
            <person name="van Eijk R."/>
            <person name="Schleper C."/>
            <person name="Guy L."/>
            <person name="Ettema T.J."/>
        </authorList>
    </citation>
    <scope>NUCLEOTIDE SEQUENCE</scope>
</reference>
<gene>
    <name evidence="8" type="ORF">LCGC14_0796750</name>
</gene>
<dbReference type="Gene3D" id="1.20.140.150">
    <property type="match status" value="1"/>
</dbReference>
<dbReference type="GO" id="GO:0016020">
    <property type="term" value="C:membrane"/>
    <property type="evidence" value="ECO:0007669"/>
    <property type="project" value="UniProtKB-SubCell"/>
</dbReference>
<feature type="transmembrane region" description="Helical" evidence="6">
    <location>
        <begin position="49"/>
        <end position="71"/>
    </location>
</feature>
<dbReference type="PANTHER" id="PTHR31272">
    <property type="entry name" value="CYTOCHROME C-TYPE BIOGENESIS PROTEIN HI_1454-RELATED"/>
    <property type="match status" value="1"/>
</dbReference>
<comment type="caution">
    <text evidence="8">The sequence shown here is derived from an EMBL/GenBank/DDBJ whole genome shotgun (WGS) entry which is preliminary data.</text>
</comment>
<comment type="subcellular location">
    <subcellularLocation>
        <location evidence="1">Membrane</location>
        <topology evidence="1">Multi-pass membrane protein</topology>
    </subcellularLocation>
</comment>
<dbReference type="PANTHER" id="PTHR31272:SF4">
    <property type="entry name" value="CYTOCHROME C-TYPE BIOGENESIS PROTEIN HI_1454-RELATED"/>
    <property type="match status" value="1"/>
</dbReference>
<keyword evidence="5 6" id="KW-0472">Membrane</keyword>
<evidence type="ECO:0000256" key="5">
    <source>
        <dbReference type="ARBA" id="ARBA00023136"/>
    </source>
</evidence>
<keyword evidence="3 6" id="KW-0812">Transmembrane</keyword>
<dbReference type="GO" id="GO:0017004">
    <property type="term" value="P:cytochrome complex assembly"/>
    <property type="evidence" value="ECO:0007669"/>
    <property type="project" value="InterPro"/>
</dbReference>
<evidence type="ECO:0000256" key="2">
    <source>
        <dbReference type="ARBA" id="ARBA00006143"/>
    </source>
</evidence>
<feature type="domain" description="Cytochrome C biogenesis protein transmembrane" evidence="7">
    <location>
        <begin position="8"/>
        <end position="193"/>
    </location>
</feature>
<dbReference type="Pfam" id="PF02683">
    <property type="entry name" value="DsbD_TM"/>
    <property type="match status" value="1"/>
</dbReference>
<evidence type="ECO:0000256" key="6">
    <source>
        <dbReference type="SAM" id="Phobius"/>
    </source>
</evidence>
<feature type="transmembrane region" description="Helical" evidence="6">
    <location>
        <begin position="156"/>
        <end position="177"/>
    </location>
</feature>
<dbReference type="InterPro" id="IPR051790">
    <property type="entry name" value="Cytochrome_c-biogenesis_DsbD"/>
</dbReference>
<feature type="transmembrane region" description="Helical" evidence="6">
    <location>
        <begin position="198"/>
        <end position="218"/>
    </location>
</feature>
<evidence type="ECO:0000256" key="4">
    <source>
        <dbReference type="ARBA" id="ARBA00022989"/>
    </source>
</evidence>
<evidence type="ECO:0000256" key="1">
    <source>
        <dbReference type="ARBA" id="ARBA00004141"/>
    </source>
</evidence>
<comment type="similarity">
    <text evidence="2">Belongs to the DsbD family.</text>
</comment>
<proteinExistence type="inferred from homology"/>
<organism evidence="8">
    <name type="scientific">marine sediment metagenome</name>
    <dbReference type="NCBI Taxonomy" id="412755"/>
    <lineage>
        <taxon>unclassified sequences</taxon>
        <taxon>metagenomes</taxon>
        <taxon>ecological metagenomes</taxon>
    </lineage>
</organism>
<dbReference type="AlphaFoldDB" id="A0A0F9SY02"/>
<name>A0A0F9SY02_9ZZZZ</name>
<keyword evidence="4 6" id="KW-1133">Transmembrane helix</keyword>